<reference evidence="13 14" key="1">
    <citation type="submission" date="2018-10" db="EMBL/GenBank/DDBJ databases">
        <title>Comparative functional genomics of the obligate endosymbiont Buchnera aphidicola.</title>
        <authorList>
            <person name="Chong R.A."/>
        </authorList>
    </citation>
    <scope>NUCLEOTIDE SEQUENCE [LARGE SCALE GENOMIC DNA]</scope>
    <source>
        <strain evidence="13 14">Mrh</strain>
    </source>
</reference>
<keyword evidence="4 9" id="KW-0963">Cytoplasm</keyword>
<dbReference type="InterPro" id="IPR000795">
    <property type="entry name" value="T_Tr_GTP-bd_dom"/>
</dbReference>
<feature type="binding site" evidence="9">
    <location>
        <begin position="429"/>
        <end position="433"/>
    </location>
    <ligand>
        <name>GTP</name>
        <dbReference type="ChEBI" id="CHEBI:37565"/>
    </ligand>
</feature>
<feature type="binding site" evidence="9">
    <location>
        <begin position="383"/>
        <end position="390"/>
    </location>
    <ligand>
        <name>GTP</name>
        <dbReference type="ChEBI" id="CHEBI:37565"/>
    </ligand>
</feature>
<evidence type="ECO:0000256" key="7">
    <source>
        <dbReference type="ARBA" id="ARBA00022917"/>
    </source>
</evidence>
<dbReference type="HAMAP" id="MF_00100_B">
    <property type="entry name" value="IF_2_B"/>
    <property type="match status" value="1"/>
</dbReference>
<dbReference type="Proteomes" id="UP000298566">
    <property type="component" value="Chromosome"/>
</dbReference>
<dbReference type="InterPro" id="IPR027417">
    <property type="entry name" value="P-loop_NTPase"/>
</dbReference>
<dbReference type="GO" id="GO:0097216">
    <property type="term" value="F:guanosine tetraphosphate binding"/>
    <property type="evidence" value="ECO:0007669"/>
    <property type="project" value="UniProtKB-ARBA"/>
</dbReference>
<evidence type="ECO:0000313" key="14">
    <source>
        <dbReference type="Proteomes" id="UP000298566"/>
    </source>
</evidence>
<accession>A0A4D6Y349</accession>
<dbReference type="AlphaFoldDB" id="A0A4D6Y349"/>
<dbReference type="EMBL" id="CP033004">
    <property type="protein sequence ID" value="QCI23359.1"/>
    <property type="molecule type" value="Genomic_DNA"/>
</dbReference>
<dbReference type="Gene3D" id="3.40.50.10050">
    <property type="entry name" value="Translation initiation factor IF- 2, domain 3"/>
    <property type="match status" value="1"/>
</dbReference>
<dbReference type="PROSITE" id="PS51722">
    <property type="entry name" value="G_TR_2"/>
    <property type="match status" value="1"/>
</dbReference>
<dbReference type="CDD" id="cd03702">
    <property type="entry name" value="IF2_mtIF2_II"/>
    <property type="match status" value="1"/>
</dbReference>
<keyword evidence="7 9" id="KW-0648">Protein biosynthesis</keyword>
<dbReference type="PROSITE" id="PS01176">
    <property type="entry name" value="IF2"/>
    <property type="match status" value="1"/>
</dbReference>
<dbReference type="InterPro" id="IPR009000">
    <property type="entry name" value="Transl_B-barrel_sf"/>
</dbReference>
<dbReference type="InterPro" id="IPR004161">
    <property type="entry name" value="EFTu-like_2"/>
</dbReference>
<dbReference type="PANTHER" id="PTHR43381">
    <property type="entry name" value="TRANSLATION INITIATION FACTOR IF-2-RELATED"/>
    <property type="match status" value="1"/>
</dbReference>
<dbReference type="Gene3D" id="3.40.50.300">
    <property type="entry name" value="P-loop containing nucleotide triphosphate hydrolases"/>
    <property type="match status" value="1"/>
</dbReference>
<dbReference type="InterPro" id="IPR044145">
    <property type="entry name" value="IF2_II"/>
</dbReference>
<proteinExistence type="inferred from homology"/>
<dbReference type="SUPFAM" id="SSF52156">
    <property type="entry name" value="Initiation factor IF2/eIF5b, domain 3"/>
    <property type="match status" value="1"/>
</dbReference>
<dbReference type="InterPro" id="IPR015760">
    <property type="entry name" value="TIF_IF2"/>
</dbReference>
<dbReference type="FunFam" id="2.40.30.10:FF:000007">
    <property type="entry name" value="Translation initiation factor IF-2"/>
    <property type="match status" value="1"/>
</dbReference>
<dbReference type="Gene3D" id="2.40.30.10">
    <property type="entry name" value="Translation factors"/>
    <property type="match status" value="2"/>
</dbReference>
<dbReference type="CDD" id="cd01887">
    <property type="entry name" value="IF2_eIF5B"/>
    <property type="match status" value="1"/>
</dbReference>
<dbReference type="InterPro" id="IPR009061">
    <property type="entry name" value="DNA-bd_dom_put_sf"/>
</dbReference>
<dbReference type="InterPro" id="IPR000178">
    <property type="entry name" value="TF_IF2_bacterial-like"/>
</dbReference>
<keyword evidence="8 9" id="KW-0342">GTP-binding</keyword>
<evidence type="ECO:0000256" key="8">
    <source>
        <dbReference type="ARBA" id="ARBA00023134"/>
    </source>
</evidence>
<feature type="domain" description="Tr-type G" evidence="12">
    <location>
        <begin position="374"/>
        <end position="543"/>
    </location>
</feature>
<dbReference type="SUPFAM" id="SSF52540">
    <property type="entry name" value="P-loop containing nucleoside triphosphate hydrolases"/>
    <property type="match status" value="1"/>
</dbReference>
<comment type="function">
    <text evidence="9 10">One of the essential components for the initiation of protein synthesis. Protects formylmethionyl-tRNA from spontaneous hydrolysis and promotes its binding to the 30S ribosomal subunits. Also involved in the hydrolysis of GTP during the formation of the 70S ribosomal complex.</text>
</comment>
<dbReference type="Pfam" id="PF22042">
    <property type="entry name" value="EF-G_D2"/>
    <property type="match status" value="1"/>
</dbReference>
<dbReference type="InterPro" id="IPR023115">
    <property type="entry name" value="TIF_IF2_dom3"/>
</dbReference>
<evidence type="ECO:0000256" key="4">
    <source>
        <dbReference type="ARBA" id="ARBA00022490"/>
    </source>
</evidence>
<dbReference type="InterPro" id="IPR053905">
    <property type="entry name" value="EF-G-like_DII"/>
</dbReference>
<dbReference type="CDD" id="cd03692">
    <property type="entry name" value="mtIF2_IVc"/>
    <property type="match status" value="1"/>
</dbReference>
<dbReference type="Pfam" id="PF00009">
    <property type="entry name" value="GTP_EFTU"/>
    <property type="match status" value="1"/>
</dbReference>
<evidence type="ECO:0000256" key="10">
    <source>
        <dbReference type="RuleBase" id="RU000644"/>
    </source>
</evidence>
<gene>
    <name evidence="9" type="primary">infB</name>
    <name evidence="13" type="ORF">D9V73_01745</name>
</gene>
<dbReference type="InterPro" id="IPR013575">
    <property type="entry name" value="IF2_assoc_dom_bac"/>
</dbReference>
<organism evidence="13 14">
    <name type="scientific">Buchnera aphidicola subsp. Melaphis rhois</name>
    <dbReference type="NCBI Taxonomy" id="118103"/>
    <lineage>
        <taxon>Bacteria</taxon>
        <taxon>Pseudomonadati</taxon>
        <taxon>Pseudomonadota</taxon>
        <taxon>Gammaproteobacteria</taxon>
        <taxon>Enterobacterales</taxon>
        <taxon>Erwiniaceae</taxon>
        <taxon>Buchnera</taxon>
    </lineage>
</organism>
<evidence type="ECO:0000256" key="2">
    <source>
        <dbReference type="ARBA" id="ARBA00007733"/>
    </source>
</evidence>
<dbReference type="SUPFAM" id="SSF50447">
    <property type="entry name" value="Translation proteins"/>
    <property type="match status" value="2"/>
</dbReference>
<keyword evidence="6 9" id="KW-0547">Nucleotide-binding</keyword>
<dbReference type="Pfam" id="PF03144">
    <property type="entry name" value="GTP_EFTU_D2"/>
    <property type="match status" value="1"/>
</dbReference>
<sequence length="871" mass="97931">MMEISIKLLAKEMNVSIKDLIQQCVNIGIIKNEHSFITYNEKKTLEKYLKKTSTISKNVLTLKRKTRSTLHVSSSGGKYKYVHVEIRKKQIYSTSDEEVRDNVSRNININISQSENKTSSNMRQKNDNTFHLNKNITKNRGVFSNLKSNFTVNDVRKKENSSSYNSEHKKNLLKPVKLRHNSNSSSAFIESERKVKNKTDSKITLDLNRSNNNVASAIHTNYLSSSNKNIKSNYRSSNQKNIRYKKNRNYLDKKANREDIKKTIVSDKKNKNYKYSVLKQTFTKPSNTINRDIIISDVITVCELANKMAVKSSEVIKTMIKLGYIVTINQSLDQDIAQLVAEEMGHKVTIYHDNALEKNIMKDRETSSNEFREIRPPIVTIMGHVDHGKTSLLDYIRLTKIASQEAGGITQHIGAYHIDINDKIITFLDTPGHAAFTAMRARGVQVTDIVILVVAADDGVKPQTIEAIQHAQAASVPILVVISKIDKPESEPEKIKNELMKYNIVPEEWGGENIFIHVSAKSGEGIDNLLESILLQAEMLELKASTSGMASGLVIESFLDKGQGPIATILIQEGTLYKGDIVLCGLEYGKIRAIKDSTGKEIQSVKPSIPVKILGLSGIPITGDKIVVVRDEKKAREVSCYRQAKFREKKLAKKTAFKLSKIFENIQKSKVLELNIVLKSDVQGSLEAISDSLEKLSNDSVKIKIIGKGVGSITETDVSLAIASHAMIIGFNVRADFSAKRLIELENIDLRYYSVIYHIIDEVKSAICGMTSPKYKQEVIGLAEVRNIFRSPKFGSITGCMVIEGIVKRNSSIRILRKNKVIYEGELESLRRFKEDTNEVRSGVECGIGIKKYNDVRINDIIEVFHTLEIK</sequence>
<dbReference type="OrthoDB" id="9811804at2"/>
<protein>
    <recommendedName>
        <fullName evidence="3 9">Translation initiation factor IF-2</fullName>
    </recommendedName>
</protein>
<comment type="subcellular location">
    <subcellularLocation>
        <location evidence="1 9 11">Cytoplasm</location>
    </subcellularLocation>
</comment>
<evidence type="ECO:0000256" key="3">
    <source>
        <dbReference type="ARBA" id="ARBA00020675"/>
    </source>
</evidence>
<evidence type="ECO:0000259" key="12">
    <source>
        <dbReference type="PROSITE" id="PS51722"/>
    </source>
</evidence>
<dbReference type="GO" id="GO:0005829">
    <property type="term" value="C:cytosol"/>
    <property type="evidence" value="ECO:0007669"/>
    <property type="project" value="TreeGrafter"/>
</dbReference>
<dbReference type="Pfam" id="PF08364">
    <property type="entry name" value="IF2_assoc"/>
    <property type="match status" value="1"/>
</dbReference>
<feature type="region of interest" description="G-domain" evidence="9">
    <location>
        <begin position="377"/>
        <end position="525"/>
    </location>
</feature>
<feature type="binding site" evidence="9">
    <location>
        <begin position="483"/>
        <end position="486"/>
    </location>
    <ligand>
        <name>GTP</name>
        <dbReference type="ChEBI" id="CHEBI:37565"/>
    </ligand>
</feature>
<dbReference type="InterPro" id="IPR006847">
    <property type="entry name" value="IF2_N"/>
</dbReference>
<dbReference type="Pfam" id="PF04760">
    <property type="entry name" value="IF2_N"/>
    <property type="match status" value="2"/>
</dbReference>
<evidence type="ECO:0000256" key="6">
    <source>
        <dbReference type="ARBA" id="ARBA00022741"/>
    </source>
</evidence>
<dbReference type="SUPFAM" id="SSF46955">
    <property type="entry name" value="Putative DNA-binding domain"/>
    <property type="match status" value="1"/>
</dbReference>
<dbReference type="InterPro" id="IPR005225">
    <property type="entry name" value="Small_GTP-bd"/>
</dbReference>
<evidence type="ECO:0000256" key="11">
    <source>
        <dbReference type="RuleBase" id="RU000645"/>
    </source>
</evidence>
<dbReference type="NCBIfam" id="TIGR00487">
    <property type="entry name" value="IF-2"/>
    <property type="match status" value="1"/>
</dbReference>
<dbReference type="GO" id="GO:0005525">
    <property type="term" value="F:GTP binding"/>
    <property type="evidence" value="ECO:0007669"/>
    <property type="project" value="UniProtKB-KW"/>
</dbReference>
<evidence type="ECO:0000256" key="5">
    <source>
        <dbReference type="ARBA" id="ARBA00022540"/>
    </source>
</evidence>
<dbReference type="FunFam" id="3.40.50.10050:FF:000001">
    <property type="entry name" value="Translation initiation factor IF-2"/>
    <property type="match status" value="1"/>
</dbReference>
<dbReference type="Gene3D" id="3.30.56.50">
    <property type="entry name" value="Putative DNA-binding domain, N-terminal subdomain of bacterial translation initiation factor IF2"/>
    <property type="match status" value="1"/>
</dbReference>
<dbReference type="InterPro" id="IPR036925">
    <property type="entry name" value="TIF_IF2_dom3_sf"/>
</dbReference>
<dbReference type="GO" id="GO:0003924">
    <property type="term" value="F:GTPase activity"/>
    <property type="evidence" value="ECO:0007669"/>
    <property type="project" value="UniProtKB-UniRule"/>
</dbReference>
<dbReference type="NCBIfam" id="TIGR00231">
    <property type="entry name" value="small_GTP"/>
    <property type="match status" value="1"/>
</dbReference>
<name>A0A4D6Y349_BUCMH</name>
<keyword evidence="5 9" id="KW-0396">Initiation factor</keyword>
<dbReference type="FunFam" id="3.40.50.300:FF:000019">
    <property type="entry name" value="Translation initiation factor IF-2"/>
    <property type="match status" value="1"/>
</dbReference>
<evidence type="ECO:0000256" key="1">
    <source>
        <dbReference type="ARBA" id="ARBA00004496"/>
    </source>
</evidence>
<dbReference type="GO" id="GO:0003743">
    <property type="term" value="F:translation initiation factor activity"/>
    <property type="evidence" value="ECO:0007669"/>
    <property type="project" value="UniProtKB-UniRule"/>
</dbReference>
<dbReference type="FunFam" id="2.40.30.10:FF:000008">
    <property type="entry name" value="Translation initiation factor IF-2"/>
    <property type="match status" value="1"/>
</dbReference>
<evidence type="ECO:0000256" key="9">
    <source>
        <dbReference type="HAMAP-Rule" id="MF_00100"/>
    </source>
</evidence>
<dbReference type="Pfam" id="PF11987">
    <property type="entry name" value="IF-2"/>
    <property type="match status" value="1"/>
</dbReference>
<comment type="similarity">
    <text evidence="2 9 10">Belongs to the TRAFAC class translation factor GTPase superfamily. Classic translation factor GTPase family. IF-2 subfamily.</text>
</comment>
<dbReference type="PANTHER" id="PTHR43381:SF5">
    <property type="entry name" value="TR-TYPE G DOMAIN-CONTAINING PROTEIN"/>
    <property type="match status" value="1"/>
</dbReference>
<evidence type="ECO:0000313" key="13">
    <source>
        <dbReference type="EMBL" id="QCI23359.1"/>
    </source>
</evidence>